<evidence type="ECO:0000313" key="2">
    <source>
        <dbReference type="Proteomes" id="UP000299102"/>
    </source>
</evidence>
<reference evidence="1 2" key="1">
    <citation type="journal article" date="2019" name="Commun. Biol.">
        <title>The bagworm genome reveals a unique fibroin gene that provides high tensile strength.</title>
        <authorList>
            <person name="Kono N."/>
            <person name="Nakamura H."/>
            <person name="Ohtoshi R."/>
            <person name="Tomita M."/>
            <person name="Numata K."/>
            <person name="Arakawa K."/>
        </authorList>
    </citation>
    <scope>NUCLEOTIDE SEQUENCE [LARGE SCALE GENOMIC DNA]</scope>
</reference>
<protein>
    <recommendedName>
        <fullName evidence="3">Integrase catalytic domain-containing protein</fullName>
    </recommendedName>
</protein>
<dbReference type="OrthoDB" id="8958038at2759"/>
<dbReference type="PANTHER" id="PTHR47331">
    <property type="entry name" value="PHD-TYPE DOMAIN-CONTAINING PROTEIN"/>
    <property type="match status" value="1"/>
</dbReference>
<dbReference type="GO" id="GO:0003676">
    <property type="term" value="F:nucleic acid binding"/>
    <property type="evidence" value="ECO:0007669"/>
    <property type="project" value="InterPro"/>
</dbReference>
<dbReference type="InterPro" id="IPR012337">
    <property type="entry name" value="RNaseH-like_sf"/>
</dbReference>
<dbReference type="Proteomes" id="UP000299102">
    <property type="component" value="Unassembled WGS sequence"/>
</dbReference>
<evidence type="ECO:0008006" key="3">
    <source>
        <dbReference type="Google" id="ProtNLM"/>
    </source>
</evidence>
<name>A0A4C1VFG3_EUMVA</name>
<sequence>MIVTVGRRTQKRWGLLITCLTTRAVHLEIAGSLTPSFAILTLRRFMARHGTPTVMYSDNATDFTKADKELREATSEVEKYATVKRIMWKFIPPGAPHLGGA</sequence>
<dbReference type="Gene3D" id="3.30.420.10">
    <property type="entry name" value="Ribonuclease H-like superfamily/Ribonuclease H"/>
    <property type="match status" value="1"/>
</dbReference>
<dbReference type="STRING" id="151549.A0A4C1VFG3"/>
<dbReference type="PANTHER" id="PTHR47331:SF1">
    <property type="entry name" value="GAG-LIKE PROTEIN"/>
    <property type="match status" value="1"/>
</dbReference>
<proteinExistence type="predicted"/>
<keyword evidence="2" id="KW-1185">Reference proteome</keyword>
<dbReference type="AlphaFoldDB" id="A0A4C1VFG3"/>
<gene>
    <name evidence="1" type="ORF">EVAR_34622_1</name>
</gene>
<organism evidence="1 2">
    <name type="scientific">Eumeta variegata</name>
    <name type="common">Bagworm moth</name>
    <name type="synonym">Eumeta japonica</name>
    <dbReference type="NCBI Taxonomy" id="151549"/>
    <lineage>
        <taxon>Eukaryota</taxon>
        <taxon>Metazoa</taxon>
        <taxon>Ecdysozoa</taxon>
        <taxon>Arthropoda</taxon>
        <taxon>Hexapoda</taxon>
        <taxon>Insecta</taxon>
        <taxon>Pterygota</taxon>
        <taxon>Neoptera</taxon>
        <taxon>Endopterygota</taxon>
        <taxon>Lepidoptera</taxon>
        <taxon>Glossata</taxon>
        <taxon>Ditrysia</taxon>
        <taxon>Tineoidea</taxon>
        <taxon>Psychidae</taxon>
        <taxon>Oiketicinae</taxon>
        <taxon>Eumeta</taxon>
    </lineage>
</organism>
<dbReference type="EMBL" id="BGZK01000336">
    <property type="protein sequence ID" value="GBP37586.1"/>
    <property type="molecule type" value="Genomic_DNA"/>
</dbReference>
<comment type="caution">
    <text evidence="1">The sequence shown here is derived from an EMBL/GenBank/DDBJ whole genome shotgun (WGS) entry which is preliminary data.</text>
</comment>
<accession>A0A4C1VFG3</accession>
<dbReference type="InterPro" id="IPR036397">
    <property type="entry name" value="RNaseH_sf"/>
</dbReference>
<evidence type="ECO:0000313" key="1">
    <source>
        <dbReference type="EMBL" id="GBP37586.1"/>
    </source>
</evidence>
<dbReference type="SUPFAM" id="SSF53098">
    <property type="entry name" value="Ribonuclease H-like"/>
    <property type="match status" value="1"/>
</dbReference>